<keyword evidence="4" id="KW-0238">DNA-binding</keyword>
<keyword evidence="3" id="KW-0805">Transcription regulation</keyword>
<evidence type="ECO:0000256" key="2">
    <source>
        <dbReference type="ARBA" id="ARBA00022833"/>
    </source>
</evidence>
<dbReference type="InterPro" id="IPR052360">
    <property type="entry name" value="Transcr_Regulatory_Proteins"/>
</dbReference>
<comment type="caution">
    <text evidence="8">The sequence shown here is derived from an EMBL/GenBank/DDBJ whole genome shotgun (WGS) entry which is preliminary data.</text>
</comment>
<accession>A0A8T9C572</accession>
<dbReference type="EMBL" id="QGMK01001335">
    <property type="protein sequence ID" value="TVY69017.1"/>
    <property type="molecule type" value="Genomic_DNA"/>
</dbReference>
<keyword evidence="6" id="KW-0539">Nucleus</keyword>
<name>A0A8T9C572_9HELO</name>
<dbReference type="InterPro" id="IPR001138">
    <property type="entry name" value="Zn2Cys6_DnaBD"/>
</dbReference>
<keyword evidence="1" id="KW-0479">Metal-binding</keyword>
<keyword evidence="5" id="KW-0804">Transcription</keyword>
<sequence>MAIDQVQQRKRRRGTKVKTGCGTCKFRRIKCDEAKPICQRCASTGRKCDGYSSDITLSSTTPKYYTDLIQRVSVHIPGNAEEKRGFDFFIGNTAAELSGYYDTSFWEKLILAASAQTPSLRHAVIGLGALHEGFLRKGLAPSSSSNGDPKAQLALNQYAKAMGELRRSLAKGKEEPLTALMSCILFVCFDCMRGWFESAMIHLESGLKILQDIRSSSSKNRIIEDNIAPLLMRLSIQSIIYVGTRSPDDQKAFARQLTDVFGKAIVVPEEFESLEEARKALEQLVDGLFRTNYTMGGHISVPLGPLDRFAIFDEYATQLSLWNHAFEKFMKTKSNNLSSREVQGAALLKIHHTTVKIMTGLSLGREGVNEKLLLKFSDDFQIVVNLSKPLIAAIEQDTKKGKPSLTFVCDLGLIAPLYYVCVNCPVVSIRKAAMELLLWCPRREGMWNSVLIAQMIQQFWELEAKHKEAQEMSGEVDEFGLPVPFSDGGFVHLAFFGRPTEISEMNTTGVSEIPLPGSASLG</sequence>
<evidence type="ECO:0000256" key="6">
    <source>
        <dbReference type="ARBA" id="ARBA00023242"/>
    </source>
</evidence>
<dbReference type="Proteomes" id="UP000469558">
    <property type="component" value="Unassembled WGS sequence"/>
</dbReference>
<dbReference type="Gene3D" id="4.10.240.10">
    <property type="entry name" value="Zn(2)-C6 fungal-type DNA-binding domain"/>
    <property type="match status" value="1"/>
</dbReference>
<reference evidence="8 9" key="1">
    <citation type="submission" date="2018-05" db="EMBL/GenBank/DDBJ databases">
        <title>Genome sequencing and assembly of the regulated plant pathogen Lachnellula willkommii and related sister species for the development of diagnostic species identification markers.</title>
        <authorList>
            <person name="Giroux E."/>
            <person name="Bilodeau G."/>
        </authorList>
    </citation>
    <scope>NUCLEOTIDE SEQUENCE [LARGE SCALE GENOMIC DNA]</scope>
    <source>
        <strain evidence="8 9">CBS 268.59</strain>
    </source>
</reference>
<gene>
    <name evidence="8" type="ORF">LSUE1_G004798</name>
</gene>
<dbReference type="CDD" id="cd00067">
    <property type="entry name" value="GAL4"/>
    <property type="match status" value="1"/>
</dbReference>
<dbReference type="Pfam" id="PF11951">
    <property type="entry name" value="Fungal_trans_2"/>
    <property type="match status" value="1"/>
</dbReference>
<dbReference type="OrthoDB" id="2593732at2759"/>
<keyword evidence="2" id="KW-0862">Zinc</keyword>
<dbReference type="SMART" id="SM00066">
    <property type="entry name" value="GAL4"/>
    <property type="match status" value="1"/>
</dbReference>
<evidence type="ECO:0000313" key="8">
    <source>
        <dbReference type="EMBL" id="TVY69017.1"/>
    </source>
</evidence>
<dbReference type="GO" id="GO:0008270">
    <property type="term" value="F:zinc ion binding"/>
    <property type="evidence" value="ECO:0007669"/>
    <property type="project" value="InterPro"/>
</dbReference>
<evidence type="ECO:0000256" key="5">
    <source>
        <dbReference type="ARBA" id="ARBA00023163"/>
    </source>
</evidence>
<dbReference type="PANTHER" id="PTHR36206:SF4">
    <property type="entry name" value="HYPOTHETICAL CONSERVED PROTEIN (EUROFUNG)-RELATED"/>
    <property type="match status" value="1"/>
</dbReference>
<dbReference type="InterPro" id="IPR036864">
    <property type="entry name" value="Zn2-C6_fun-type_DNA-bd_sf"/>
</dbReference>
<evidence type="ECO:0000256" key="4">
    <source>
        <dbReference type="ARBA" id="ARBA00023125"/>
    </source>
</evidence>
<feature type="domain" description="Zn(2)-C6 fungal-type" evidence="7">
    <location>
        <begin position="20"/>
        <end position="48"/>
    </location>
</feature>
<protein>
    <submittedName>
        <fullName evidence="8">Putative transcriptional regulatory protein</fullName>
    </submittedName>
</protein>
<dbReference type="SUPFAM" id="SSF57701">
    <property type="entry name" value="Zn2/Cys6 DNA-binding domain"/>
    <property type="match status" value="1"/>
</dbReference>
<dbReference type="GO" id="GO:0003677">
    <property type="term" value="F:DNA binding"/>
    <property type="evidence" value="ECO:0007669"/>
    <property type="project" value="UniProtKB-KW"/>
</dbReference>
<dbReference type="AlphaFoldDB" id="A0A8T9C572"/>
<evidence type="ECO:0000256" key="1">
    <source>
        <dbReference type="ARBA" id="ARBA00022723"/>
    </source>
</evidence>
<keyword evidence="9" id="KW-1185">Reference proteome</keyword>
<proteinExistence type="predicted"/>
<evidence type="ECO:0000256" key="3">
    <source>
        <dbReference type="ARBA" id="ARBA00023015"/>
    </source>
</evidence>
<feature type="non-terminal residue" evidence="8">
    <location>
        <position position="1"/>
    </location>
</feature>
<dbReference type="GO" id="GO:0000981">
    <property type="term" value="F:DNA-binding transcription factor activity, RNA polymerase II-specific"/>
    <property type="evidence" value="ECO:0007669"/>
    <property type="project" value="InterPro"/>
</dbReference>
<dbReference type="PROSITE" id="PS50048">
    <property type="entry name" value="ZN2_CY6_FUNGAL_2"/>
    <property type="match status" value="1"/>
</dbReference>
<evidence type="ECO:0000259" key="7">
    <source>
        <dbReference type="PROSITE" id="PS50048"/>
    </source>
</evidence>
<organism evidence="8 9">
    <name type="scientific">Lachnellula suecica</name>
    <dbReference type="NCBI Taxonomy" id="602035"/>
    <lineage>
        <taxon>Eukaryota</taxon>
        <taxon>Fungi</taxon>
        <taxon>Dikarya</taxon>
        <taxon>Ascomycota</taxon>
        <taxon>Pezizomycotina</taxon>
        <taxon>Leotiomycetes</taxon>
        <taxon>Helotiales</taxon>
        <taxon>Lachnaceae</taxon>
        <taxon>Lachnellula</taxon>
    </lineage>
</organism>
<dbReference type="InterPro" id="IPR021858">
    <property type="entry name" value="Fun_TF"/>
</dbReference>
<dbReference type="Pfam" id="PF00172">
    <property type="entry name" value="Zn_clus"/>
    <property type="match status" value="1"/>
</dbReference>
<dbReference type="PROSITE" id="PS00463">
    <property type="entry name" value="ZN2_CY6_FUNGAL_1"/>
    <property type="match status" value="1"/>
</dbReference>
<dbReference type="PANTHER" id="PTHR36206">
    <property type="entry name" value="ASPERCRYPTIN BIOSYNTHESIS CLUSTER-SPECIFIC TRANSCRIPTION REGULATOR ATNN-RELATED"/>
    <property type="match status" value="1"/>
</dbReference>
<evidence type="ECO:0000313" key="9">
    <source>
        <dbReference type="Proteomes" id="UP000469558"/>
    </source>
</evidence>